<reference evidence="2" key="2">
    <citation type="submission" date="2023-06" db="EMBL/GenBank/DDBJ databases">
        <authorList>
            <person name="Swenson N.G."/>
            <person name="Wegrzyn J.L."/>
            <person name="Mcevoy S.L."/>
        </authorList>
    </citation>
    <scope>NUCLEOTIDE SEQUENCE</scope>
    <source>
        <strain evidence="2">NS2018</strain>
        <tissue evidence="2">Leaf</tissue>
    </source>
</reference>
<dbReference type="InterPro" id="IPR039933">
    <property type="entry name" value="XRI1"/>
</dbReference>
<proteinExistence type="predicted"/>
<feature type="region of interest" description="Disordered" evidence="1">
    <location>
        <begin position="322"/>
        <end position="371"/>
    </location>
</feature>
<evidence type="ECO:0000313" key="2">
    <source>
        <dbReference type="EMBL" id="KAK0596906.1"/>
    </source>
</evidence>
<dbReference type="GO" id="GO:0007140">
    <property type="term" value="P:male meiotic nuclear division"/>
    <property type="evidence" value="ECO:0007669"/>
    <property type="project" value="InterPro"/>
</dbReference>
<evidence type="ECO:0008006" key="4">
    <source>
        <dbReference type="Google" id="ProtNLM"/>
    </source>
</evidence>
<dbReference type="AlphaFoldDB" id="A0AA39VZY5"/>
<feature type="compositionally biased region" description="Polar residues" evidence="1">
    <location>
        <begin position="24"/>
        <end position="45"/>
    </location>
</feature>
<gene>
    <name evidence="2" type="ORF">LWI29_020020</name>
</gene>
<name>A0AA39VZY5_ACESA</name>
<evidence type="ECO:0000313" key="3">
    <source>
        <dbReference type="Proteomes" id="UP001168877"/>
    </source>
</evidence>
<dbReference type="PANTHER" id="PTHR33385:SF4">
    <property type="entry name" value="PROTEIN XRI1"/>
    <property type="match status" value="1"/>
</dbReference>
<reference evidence="2" key="1">
    <citation type="journal article" date="2022" name="Plant J.">
        <title>Strategies of tolerance reflected in two North American maple genomes.</title>
        <authorList>
            <person name="McEvoy S.L."/>
            <person name="Sezen U.U."/>
            <person name="Trouern-Trend A."/>
            <person name="McMahon S.M."/>
            <person name="Schaberg P.G."/>
            <person name="Yang J."/>
            <person name="Wegrzyn J.L."/>
            <person name="Swenson N.G."/>
        </authorList>
    </citation>
    <scope>NUCLEOTIDE SEQUENCE</scope>
    <source>
        <strain evidence="2">NS2018</strain>
    </source>
</reference>
<accession>A0AA39VZY5</accession>
<comment type="caution">
    <text evidence="2">The sequence shown here is derived from an EMBL/GenBank/DDBJ whole genome shotgun (WGS) entry which is preliminary data.</text>
</comment>
<dbReference type="GO" id="GO:0007143">
    <property type="term" value="P:female meiotic nuclear division"/>
    <property type="evidence" value="ECO:0007669"/>
    <property type="project" value="InterPro"/>
</dbReference>
<dbReference type="PANTHER" id="PTHR33385">
    <property type="entry name" value="PROTEIN XRI1"/>
    <property type="match status" value="1"/>
</dbReference>
<protein>
    <recommendedName>
        <fullName evidence="4">Protein XRI1</fullName>
    </recommendedName>
</protein>
<organism evidence="2 3">
    <name type="scientific">Acer saccharum</name>
    <name type="common">Sugar maple</name>
    <dbReference type="NCBI Taxonomy" id="4024"/>
    <lineage>
        <taxon>Eukaryota</taxon>
        <taxon>Viridiplantae</taxon>
        <taxon>Streptophyta</taxon>
        <taxon>Embryophyta</taxon>
        <taxon>Tracheophyta</taxon>
        <taxon>Spermatophyta</taxon>
        <taxon>Magnoliopsida</taxon>
        <taxon>eudicotyledons</taxon>
        <taxon>Gunneridae</taxon>
        <taxon>Pentapetalae</taxon>
        <taxon>rosids</taxon>
        <taxon>malvids</taxon>
        <taxon>Sapindales</taxon>
        <taxon>Sapindaceae</taxon>
        <taxon>Hippocastanoideae</taxon>
        <taxon>Acereae</taxon>
        <taxon>Acer</taxon>
    </lineage>
</organism>
<dbReference type="EMBL" id="JAUESC010000004">
    <property type="protein sequence ID" value="KAK0596906.1"/>
    <property type="molecule type" value="Genomic_DNA"/>
</dbReference>
<evidence type="ECO:0000256" key="1">
    <source>
        <dbReference type="SAM" id="MobiDB-lite"/>
    </source>
</evidence>
<feature type="region of interest" description="Disordered" evidence="1">
    <location>
        <begin position="22"/>
        <end position="53"/>
    </location>
</feature>
<keyword evidence="3" id="KW-1185">Reference proteome</keyword>
<dbReference type="Proteomes" id="UP001168877">
    <property type="component" value="Unassembled WGS sequence"/>
</dbReference>
<sequence>MGKHIFVNRLIGFSKFRSKAINPRDQSSHLPTNRTMNNVISVSPQTPTPKDKQMKQIAVPRGEEMKSNLNRSFFVFLLGIGTGRDLVFKKIPILVDMSGCVLNEVTLNEEDLSYMFDEATTPVRSCGDMAYQATHFNNMSKEPKECRETSSQVKRRRMLQFDNQVVDNSLCCDELPSAFLKSNERENSVEEVLPEASQWIPGFSEDVSASGYDGLDQTLEGWITECLNDDEMNFSPDDMNLPGASDTQIDISDFTNLPPANDANAVQQQVTSTPPRNVVFKGRKSFIRTPTKLASSIAYPFAFIKPCRVHGDVTLKDINQRIHTPPPKSKQDTEDPSTFPTSAFSGKPVVGKTKIRTEGGRGSITIMRTKG</sequence>